<dbReference type="Gene3D" id="2.130.10.10">
    <property type="entry name" value="YVTN repeat-like/Quinoprotein amine dehydrogenase"/>
    <property type="match status" value="1"/>
</dbReference>
<dbReference type="PANTHER" id="PTHR35391">
    <property type="entry name" value="C2H2-TYPE DOMAIN-CONTAINING PROTEIN-RELATED"/>
    <property type="match status" value="1"/>
</dbReference>
<dbReference type="PANTHER" id="PTHR35391:SF7">
    <property type="entry name" value="C2H2-TYPE DOMAIN-CONTAINING PROTEIN"/>
    <property type="match status" value="1"/>
</dbReference>
<dbReference type="InterPro" id="IPR013087">
    <property type="entry name" value="Znf_C2H2_type"/>
</dbReference>
<dbReference type="PRINTS" id="PR00320">
    <property type="entry name" value="GPROTEINBRPT"/>
</dbReference>
<feature type="region of interest" description="Disordered" evidence="5">
    <location>
        <begin position="315"/>
        <end position="351"/>
    </location>
</feature>
<feature type="compositionally biased region" description="Polar residues" evidence="5">
    <location>
        <begin position="319"/>
        <end position="332"/>
    </location>
</feature>
<feature type="domain" description="C2H2-type" evidence="6">
    <location>
        <begin position="477"/>
        <end position="499"/>
    </location>
</feature>
<feature type="repeat" description="WD" evidence="3">
    <location>
        <begin position="682"/>
        <end position="715"/>
    </location>
</feature>
<evidence type="ECO:0000313" key="8">
    <source>
        <dbReference type="Proteomes" id="UP001345013"/>
    </source>
</evidence>
<dbReference type="InterPro" id="IPR001680">
    <property type="entry name" value="WD40_rpt"/>
</dbReference>
<reference evidence="7 8" key="1">
    <citation type="submission" date="2023-08" db="EMBL/GenBank/DDBJ databases">
        <title>Black Yeasts Isolated from many extreme environments.</title>
        <authorList>
            <person name="Coleine C."/>
            <person name="Stajich J.E."/>
            <person name="Selbmann L."/>
        </authorList>
    </citation>
    <scope>NUCLEOTIDE SEQUENCE [LARGE SCALE GENOMIC DNA]</scope>
    <source>
        <strain evidence="7 8">CCFEE 5885</strain>
    </source>
</reference>
<evidence type="ECO:0000256" key="4">
    <source>
        <dbReference type="SAM" id="Coils"/>
    </source>
</evidence>
<evidence type="ECO:0000256" key="2">
    <source>
        <dbReference type="ARBA" id="ARBA00022737"/>
    </source>
</evidence>
<dbReference type="InterPro" id="IPR036322">
    <property type="entry name" value="WD40_repeat_dom_sf"/>
</dbReference>
<evidence type="ECO:0000256" key="1">
    <source>
        <dbReference type="ARBA" id="ARBA00022574"/>
    </source>
</evidence>
<dbReference type="SUPFAM" id="SSF50978">
    <property type="entry name" value="WD40 repeat-like"/>
    <property type="match status" value="1"/>
</dbReference>
<evidence type="ECO:0000313" key="7">
    <source>
        <dbReference type="EMBL" id="KAK5087248.1"/>
    </source>
</evidence>
<dbReference type="Proteomes" id="UP001345013">
    <property type="component" value="Unassembled WGS sequence"/>
</dbReference>
<feature type="domain" description="C2H2-type" evidence="6">
    <location>
        <begin position="397"/>
        <end position="426"/>
    </location>
</feature>
<organism evidence="7 8">
    <name type="scientific">Lithohypha guttulata</name>
    <dbReference type="NCBI Taxonomy" id="1690604"/>
    <lineage>
        <taxon>Eukaryota</taxon>
        <taxon>Fungi</taxon>
        <taxon>Dikarya</taxon>
        <taxon>Ascomycota</taxon>
        <taxon>Pezizomycotina</taxon>
        <taxon>Eurotiomycetes</taxon>
        <taxon>Chaetothyriomycetidae</taxon>
        <taxon>Chaetothyriales</taxon>
        <taxon>Trichomeriaceae</taxon>
        <taxon>Lithohypha</taxon>
    </lineage>
</organism>
<feature type="coiled-coil region" evidence="4">
    <location>
        <begin position="518"/>
        <end position="548"/>
    </location>
</feature>
<dbReference type="InterPro" id="IPR020472">
    <property type="entry name" value="WD40_PAC1"/>
</dbReference>
<dbReference type="PROSITE" id="PS50294">
    <property type="entry name" value="WD_REPEATS_REGION"/>
    <property type="match status" value="2"/>
</dbReference>
<dbReference type="PROSITE" id="PS50082">
    <property type="entry name" value="WD_REPEATS_2"/>
    <property type="match status" value="2"/>
</dbReference>
<evidence type="ECO:0000256" key="5">
    <source>
        <dbReference type="SAM" id="MobiDB-lite"/>
    </source>
</evidence>
<dbReference type="PROSITE" id="PS00678">
    <property type="entry name" value="WD_REPEATS_1"/>
    <property type="match status" value="2"/>
</dbReference>
<protein>
    <recommendedName>
        <fullName evidence="6">C2H2-type domain-containing protein</fullName>
    </recommendedName>
</protein>
<dbReference type="SMART" id="SM00320">
    <property type="entry name" value="WD40"/>
    <property type="match status" value="2"/>
</dbReference>
<dbReference type="EMBL" id="JAVRRG010000095">
    <property type="protein sequence ID" value="KAK5087248.1"/>
    <property type="molecule type" value="Genomic_DNA"/>
</dbReference>
<dbReference type="InterPro" id="IPR015943">
    <property type="entry name" value="WD40/YVTN_repeat-like_dom_sf"/>
</dbReference>
<comment type="caution">
    <text evidence="7">The sequence shown here is derived from an EMBL/GenBank/DDBJ whole genome shotgun (WGS) entry which is preliminary data.</text>
</comment>
<accession>A0ABR0K4P0</accession>
<feature type="repeat" description="WD" evidence="3">
    <location>
        <begin position="640"/>
        <end position="681"/>
    </location>
</feature>
<keyword evidence="8" id="KW-1185">Reference proteome</keyword>
<dbReference type="SMART" id="SM00355">
    <property type="entry name" value="ZnF_C2H2"/>
    <property type="match status" value="3"/>
</dbReference>
<dbReference type="Pfam" id="PF00400">
    <property type="entry name" value="WD40"/>
    <property type="match status" value="2"/>
</dbReference>
<name>A0ABR0K4P0_9EURO</name>
<proteinExistence type="predicted"/>
<keyword evidence="2" id="KW-0677">Repeat</keyword>
<keyword evidence="1 3" id="KW-0853">WD repeat</keyword>
<dbReference type="InterPro" id="IPR019775">
    <property type="entry name" value="WD40_repeat_CS"/>
</dbReference>
<feature type="domain" description="C2H2-type" evidence="6">
    <location>
        <begin position="430"/>
        <end position="453"/>
    </location>
</feature>
<keyword evidence="4" id="KW-0175">Coiled coil</keyword>
<evidence type="ECO:0000256" key="3">
    <source>
        <dbReference type="PROSITE-ProRule" id="PRU00221"/>
    </source>
</evidence>
<evidence type="ECO:0000259" key="6">
    <source>
        <dbReference type="SMART" id="SM00355"/>
    </source>
</evidence>
<sequence>MSPTKSRKERAIPSQVNRCRKQFKELTTASWPRSSHALDKSESVQKTSQRFEEWCGDQRAHLSGNLSLEERLRDASRVRELVLDCLDGVEEALEQLQVEAMQYSQQYTASSTSAAPSNSKENVLVVPDAEKLHYLLPPPDARFQRVPTTGTWRTEAQGHITNRLMSATTGWEEEKGKSMDDLALHELLSNAMIGNPIKHTNAMIDTLSRVTIVIGNARSAPLVADRYERALQYELENADFFRLNDKEEFTKDFPQLDPWLRERLLSANLQRRRLLQYTWARRQKLKFGLATQIRTAETGNGAGEIVLVQDEITPGDAGTTISRPGPTTSSSAIRDCEPHTGSTNNSGPKHRYPTFPAENEDGFRMCLACCLFLYLPVEEDWRDGAPRNHHMKDLRPYICTFPKCSYDPEKLYSSRHAWFEHELAFHRRQWQCPFDYVVFSDFSEFDSHLKKEHPGRVDAVSFHVLSRGKEIPTTVEAKCPFCSVTLKSRRDIESHIGEHEERIALMALSSVSGERDIVRRREQELSEREQQLRIKKEKTNQLELLSQQPDNDDITEDLAVAIVSRDNRKTVQPLLVRQLSVFLTKAVITSAATNYRYGREILRLLLSKLGDDVITEDLTGPSDNIIKVWDAWTAGAKKTLEGHSWGVYAVAFSPDGRQIASGSMDKTIKVWDARTGETEKTLAGHSRWVRAVAFSPDGRHIASGSTDWTIKVWDA</sequence>
<gene>
    <name evidence="7" type="ORF">LTR24_006888</name>
</gene>